<evidence type="ECO:0000313" key="2">
    <source>
        <dbReference type="Proteomes" id="UP000886687"/>
    </source>
</evidence>
<gene>
    <name evidence="1" type="ORF">JAZ04_08585</name>
</gene>
<dbReference type="Gene3D" id="3.30.420.10">
    <property type="entry name" value="Ribonuclease H-like superfamily/Ribonuclease H"/>
    <property type="match status" value="1"/>
</dbReference>
<dbReference type="SUPFAM" id="SSF53098">
    <property type="entry name" value="Ribonuclease H-like"/>
    <property type="match status" value="1"/>
</dbReference>
<dbReference type="GO" id="GO:0003676">
    <property type="term" value="F:nucleic acid binding"/>
    <property type="evidence" value="ECO:0007669"/>
    <property type="project" value="InterPro"/>
</dbReference>
<dbReference type="Proteomes" id="UP000886687">
    <property type="component" value="Unassembled WGS sequence"/>
</dbReference>
<evidence type="ECO:0008006" key="3">
    <source>
        <dbReference type="Google" id="ProtNLM"/>
    </source>
</evidence>
<reference evidence="1" key="1">
    <citation type="journal article" date="2021" name="Proc. Natl. Acad. Sci. U.S.A.">
        <title>Global biogeography of chemosynthetic symbionts reveals both localized and globally distributed symbiont groups. .</title>
        <authorList>
            <person name="Osvatic J.T."/>
            <person name="Wilkins L.G.E."/>
            <person name="Leibrecht L."/>
            <person name="Leray M."/>
            <person name="Zauner S."/>
            <person name="Polzin J."/>
            <person name="Camacho Y."/>
            <person name="Gros O."/>
            <person name="van Gils J.A."/>
            <person name="Eisen J.A."/>
            <person name="Petersen J.M."/>
            <person name="Yuen B."/>
        </authorList>
    </citation>
    <scope>NUCLEOTIDE SEQUENCE</scope>
    <source>
        <strain evidence="1">MAGL173</strain>
    </source>
</reference>
<name>A0A9E4N059_9GAMM</name>
<sequence>MELPERTSEMAYIEEPDLNFGHGQVSDHPKDGLFLYGPHAGPTRSKEISIGVIGTKSGLSFFRNWAIRLGGFVAVPPPGKREKENRLHLSNFPGMEEAFGLMISPGEFIERTIDLSELDEVTKILNQHEAVRKAVDIYIREIEYHDQNEERTVDVWVFILPELIFERCKPLARRAGIDLQEGEFSKKQKARSELPLFEGVIDQSDENIFDDVPDFHRQVKARLLKLGHTTQIIRETTLAPEEFLNKAGYPVRRVQEPATVAWNIATGLYYKTQAEPPWKLAHVRPGVCYIGLVFKQIPNDPKEHACCAAQMFLNEGDALVFRGANGPWRTGEYEYHLKMPEAQNLIQKVLDTFKDKHGSPPKELFIHGRTTFNDDEWQAFTQAAPEGTNIIAVRIKTTTGDTKLFRDGDYPVLRGTALLLDDQNAYLWTNGFVPRLDTYIGPETPNPLLITVLRSTGDLPDIRMVLRDIMGLTKINYNACNYSDGLPVTVRFANKVGDVLTMGSARDSEKQPLKFYV</sequence>
<protein>
    <recommendedName>
        <fullName evidence="3">Piwi domain-containing protein</fullName>
    </recommendedName>
</protein>
<dbReference type="CDD" id="cd04659">
    <property type="entry name" value="Piwi_piwi-like_ProArk"/>
    <property type="match status" value="1"/>
</dbReference>
<dbReference type="EMBL" id="JAEPDI010000004">
    <property type="protein sequence ID" value="MCG7938898.1"/>
    <property type="molecule type" value="Genomic_DNA"/>
</dbReference>
<dbReference type="AlphaFoldDB" id="A0A9E4N059"/>
<accession>A0A9E4N059</accession>
<organism evidence="1 2">
    <name type="scientific">Candidatus Thiodiazotropha lotti</name>
    <dbReference type="NCBI Taxonomy" id="2792787"/>
    <lineage>
        <taxon>Bacteria</taxon>
        <taxon>Pseudomonadati</taxon>
        <taxon>Pseudomonadota</taxon>
        <taxon>Gammaproteobacteria</taxon>
        <taxon>Chromatiales</taxon>
        <taxon>Sedimenticolaceae</taxon>
        <taxon>Candidatus Thiodiazotropha</taxon>
    </lineage>
</organism>
<dbReference type="InterPro" id="IPR036397">
    <property type="entry name" value="RNaseH_sf"/>
</dbReference>
<comment type="caution">
    <text evidence="1">The sequence shown here is derived from an EMBL/GenBank/DDBJ whole genome shotgun (WGS) entry which is preliminary data.</text>
</comment>
<dbReference type="InterPro" id="IPR012337">
    <property type="entry name" value="RNaseH-like_sf"/>
</dbReference>
<evidence type="ECO:0000313" key="1">
    <source>
        <dbReference type="EMBL" id="MCG7938898.1"/>
    </source>
</evidence>
<proteinExistence type="predicted"/>